<dbReference type="PROSITE" id="PS51673">
    <property type="entry name" value="SUZ"/>
    <property type="match status" value="1"/>
</dbReference>
<feature type="region of interest" description="Disordered" evidence="2">
    <location>
        <begin position="296"/>
        <end position="330"/>
    </location>
</feature>
<feature type="region of interest" description="Disordered" evidence="2">
    <location>
        <begin position="907"/>
        <end position="931"/>
    </location>
</feature>
<feature type="region of interest" description="Disordered" evidence="2">
    <location>
        <begin position="346"/>
        <end position="462"/>
    </location>
</feature>
<dbReference type="SMART" id="SM00393">
    <property type="entry name" value="R3H"/>
    <property type="match status" value="1"/>
</dbReference>
<dbReference type="GeneID" id="106574855"/>
<feature type="compositionally biased region" description="Basic and acidic residues" evidence="2">
    <location>
        <begin position="63"/>
        <end position="78"/>
    </location>
</feature>
<feature type="compositionally biased region" description="Pro residues" evidence="2">
    <location>
        <begin position="448"/>
        <end position="458"/>
    </location>
</feature>
<dbReference type="PROSITE" id="PS51061">
    <property type="entry name" value="R3H"/>
    <property type="match status" value="1"/>
</dbReference>
<feature type="region of interest" description="Disordered" evidence="2">
    <location>
        <begin position="129"/>
        <end position="164"/>
    </location>
</feature>
<feature type="compositionally biased region" description="Polar residues" evidence="2">
    <location>
        <begin position="434"/>
        <end position="444"/>
    </location>
</feature>
<feature type="region of interest" description="Disordered" evidence="2">
    <location>
        <begin position="34"/>
        <end position="93"/>
    </location>
</feature>
<protein>
    <submittedName>
        <fullName evidence="6">R3H domain-containing protein 1 isoform X6</fullName>
    </submittedName>
</protein>
<dbReference type="Proteomes" id="UP001652741">
    <property type="component" value="Chromosome ssa17"/>
</dbReference>
<keyword evidence="1" id="KW-0597">Phosphoprotein</keyword>
<accession>A0ABM3D9A3</accession>
<gene>
    <name evidence="6" type="primary">LOC106574855</name>
</gene>
<feature type="compositionally biased region" description="Polar residues" evidence="2">
    <location>
        <begin position="405"/>
        <end position="421"/>
    </location>
</feature>
<evidence type="ECO:0000313" key="5">
    <source>
        <dbReference type="Proteomes" id="UP001652741"/>
    </source>
</evidence>
<dbReference type="Pfam" id="PF01424">
    <property type="entry name" value="R3H"/>
    <property type="match status" value="1"/>
</dbReference>
<dbReference type="InterPro" id="IPR051937">
    <property type="entry name" value="R3H_domain_containing"/>
</dbReference>
<feature type="compositionally biased region" description="Polar residues" evidence="2">
    <location>
        <begin position="807"/>
        <end position="821"/>
    </location>
</feature>
<feature type="compositionally biased region" description="Basic and acidic residues" evidence="2">
    <location>
        <begin position="41"/>
        <end position="52"/>
    </location>
</feature>
<evidence type="ECO:0000259" key="4">
    <source>
        <dbReference type="PROSITE" id="PS51673"/>
    </source>
</evidence>
<name>A0ABM3D9A3_SALSA</name>
<evidence type="ECO:0000256" key="2">
    <source>
        <dbReference type="SAM" id="MobiDB-lite"/>
    </source>
</evidence>
<dbReference type="PANTHER" id="PTHR15672">
    <property type="entry name" value="CAMP-REGULATED PHOSPHOPROTEIN 21 RELATED R3H DOMAIN CONTAINING PROTEIN"/>
    <property type="match status" value="1"/>
</dbReference>
<dbReference type="InterPro" id="IPR024771">
    <property type="entry name" value="SUZ"/>
</dbReference>
<feature type="compositionally biased region" description="Basic and acidic residues" evidence="2">
    <location>
        <begin position="132"/>
        <end position="160"/>
    </location>
</feature>
<evidence type="ECO:0000256" key="1">
    <source>
        <dbReference type="ARBA" id="ARBA00022553"/>
    </source>
</evidence>
<feature type="domain" description="SUZ" evidence="4">
    <location>
        <begin position="250"/>
        <end position="320"/>
    </location>
</feature>
<evidence type="ECO:0000259" key="3">
    <source>
        <dbReference type="PROSITE" id="PS51061"/>
    </source>
</evidence>
<feature type="compositionally biased region" description="Low complexity" evidence="2">
    <location>
        <begin position="997"/>
        <end position="1009"/>
    </location>
</feature>
<dbReference type="SUPFAM" id="SSF82708">
    <property type="entry name" value="R3H domain"/>
    <property type="match status" value="1"/>
</dbReference>
<dbReference type="CDD" id="cd02642">
    <property type="entry name" value="R3H_encore_like"/>
    <property type="match status" value="1"/>
</dbReference>
<dbReference type="RefSeq" id="XP_045555391.1">
    <property type="nucleotide sequence ID" value="XM_045699435.1"/>
</dbReference>
<reference evidence="6" key="1">
    <citation type="submission" date="2025-08" db="UniProtKB">
        <authorList>
            <consortium name="RefSeq"/>
        </authorList>
    </citation>
    <scope>IDENTIFICATION</scope>
</reference>
<dbReference type="InterPro" id="IPR001374">
    <property type="entry name" value="R3H_dom"/>
</dbReference>
<dbReference type="PANTHER" id="PTHR15672:SF12">
    <property type="entry name" value="R3H DOMAIN-CONTAINING PROTEIN 1"/>
    <property type="match status" value="1"/>
</dbReference>
<sequence>MRMSDPVTVKDISRTETMKVCEAGVELEAADWTGTTTLGADSRRNGVKDKPKQAGSLVLEHNATGHHDGSCCDNKRETSQQQSPVSAGQPVMGSKSKAKVKLVRSLAVCEESSPPFLTAHQLTPDPQISQSFDKEELSAKEEKVEKPEKMPRKMLSRDSSQDYTDSTGIDLHEFLVKTLKNNPRDRMMLLKLEQDILDFISNNESQKRKFPPMTSYHRMLLHRVAAYFGMDHNVDPTGKSVIINKTSNTRIPDQKFSEHIKDDKTDDFQKRYILKRDNASFDREDGMIRMRLKDDRRSKSIEEREEDYQRARDRIFAPDGDHFHLDGRSPDEEACISTQQRRQLFRLGDGRSASSRQSSSENDPKNCDARPWSSTDSDSSNRNLRPTMTKASSFSSISVLIRGDSSASSKSTGRLSKTGQPFVNPDGSAVVYNPSMTSQQGGRSQQPLAPPLPPPAPHQPANHVLSQPVRHLQPSAPQPIQYSTISYPPPQFLPLSPNQHYTLQEGLASQFSHMSVVRQASSDGTNGGSHPAMYPSGPVVLQGPLQHQQTGYMVAPPGPPVVGQTQAYPTPGPAHPLSQPVMQQQGYMPQQMHTCYCAPAQDPHSNQHYRPVSPVHYTSPQNQPLPQQPGYHAVMPNQPQGPQHQNLVNNQQHSNMGNHMTAFMVQYPSMPSYQVSMSQGSQNMPPHQQACQQPMMIQSHPSQGPMAMSGMQVYYSVMPPNQHSTMSSSMGFLPPPGAEQMQFPRASSPCGTQQLPGQQCAGVLPGPHSGGMVMMQLTLPPNHQPRAHSPPQWKHNRYYSLDHTRSQRSSEQLDHSQNSPQLGGPSTPPAQLQAPTHQLTSIKNLRSAGLTPIPIMTQFPRPFGPGQAVDGRYPLLGQPLQYNPAIRPPLIHGTHHMVPNHHHGPMGIRHHGGRGRRPPPRKSLSSDLSVGDPVNGGVLEVLELPEGISRTEADSLLGELYRGGAMIKWLSETQQHQHQNQSGETLLKHCGAGGDSNNGDTNTDTTSCSKPPSSNHNDLASTYTILAVFPSRYAAQNALLRHSGPAGPGPLLTTTFKLRTSKRHSEFHNLERTSSQ</sequence>
<feature type="region of interest" description="Disordered" evidence="2">
    <location>
        <begin position="741"/>
        <end position="835"/>
    </location>
</feature>
<evidence type="ECO:0000313" key="6">
    <source>
        <dbReference type="RefSeq" id="XP_045555391.1"/>
    </source>
</evidence>
<organism evidence="5 6">
    <name type="scientific">Salmo salar</name>
    <name type="common">Atlantic salmon</name>
    <dbReference type="NCBI Taxonomy" id="8030"/>
    <lineage>
        <taxon>Eukaryota</taxon>
        <taxon>Metazoa</taxon>
        <taxon>Chordata</taxon>
        <taxon>Craniata</taxon>
        <taxon>Vertebrata</taxon>
        <taxon>Euteleostomi</taxon>
        <taxon>Actinopterygii</taxon>
        <taxon>Neopterygii</taxon>
        <taxon>Teleostei</taxon>
        <taxon>Protacanthopterygii</taxon>
        <taxon>Salmoniformes</taxon>
        <taxon>Salmonidae</taxon>
        <taxon>Salmoninae</taxon>
        <taxon>Salmo</taxon>
    </lineage>
</organism>
<dbReference type="InterPro" id="IPR036867">
    <property type="entry name" value="R3H_dom_sf"/>
</dbReference>
<dbReference type="Gene3D" id="3.30.1370.50">
    <property type="entry name" value="R3H-like domain"/>
    <property type="match status" value="1"/>
</dbReference>
<feature type="compositionally biased region" description="Low complexity" evidence="2">
    <location>
        <begin position="351"/>
        <end position="360"/>
    </location>
</feature>
<feature type="compositionally biased region" description="Basic residues" evidence="2">
    <location>
        <begin position="907"/>
        <end position="920"/>
    </location>
</feature>
<feature type="region of interest" description="Disordered" evidence="2">
    <location>
        <begin position="988"/>
        <end position="1016"/>
    </location>
</feature>
<proteinExistence type="predicted"/>
<keyword evidence="5" id="KW-1185">Reference proteome</keyword>
<dbReference type="Pfam" id="PF12752">
    <property type="entry name" value="SUZ"/>
    <property type="match status" value="1"/>
</dbReference>
<feature type="domain" description="R3H" evidence="3">
    <location>
        <begin position="186"/>
        <end position="249"/>
    </location>
</feature>
<feature type="compositionally biased region" description="Polar residues" evidence="2">
    <location>
        <begin position="372"/>
        <end position="398"/>
    </location>
</feature>